<dbReference type="EMBL" id="FZQP02006110">
    <property type="protein sequence ID" value="VVD02451.1"/>
    <property type="molecule type" value="Genomic_DNA"/>
</dbReference>
<dbReference type="Proteomes" id="UP000324832">
    <property type="component" value="Unassembled WGS sequence"/>
</dbReference>
<reference evidence="2 3" key="1">
    <citation type="submission" date="2017-07" db="EMBL/GenBank/DDBJ databases">
        <authorList>
            <person name="Talla V."/>
            <person name="Backstrom N."/>
        </authorList>
    </citation>
    <scope>NUCLEOTIDE SEQUENCE [LARGE SCALE GENOMIC DNA]</scope>
</reference>
<evidence type="ECO:0000313" key="2">
    <source>
        <dbReference type="EMBL" id="VVD02451.1"/>
    </source>
</evidence>
<protein>
    <submittedName>
        <fullName evidence="2">Uncharacterized protein</fullName>
    </submittedName>
</protein>
<gene>
    <name evidence="2" type="ORF">LSINAPIS_LOCUS12668</name>
</gene>
<evidence type="ECO:0000256" key="1">
    <source>
        <dbReference type="SAM" id="MobiDB-lite"/>
    </source>
</evidence>
<evidence type="ECO:0000313" key="3">
    <source>
        <dbReference type="Proteomes" id="UP000324832"/>
    </source>
</evidence>
<feature type="region of interest" description="Disordered" evidence="1">
    <location>
        <begin position="13"/>
        <end position="43"/>
    </location>
</feature>
<dbReference type="AlphaFoldDB" id="A0A5E4QVQ9"/>
<sequence>MTSLNNFIRHTNGHGDDITTVPRAGGADRPTVSTAMRWPTPGSTGSTSLTTCWAAAALNTRHLSGDGRALANDINDRNRLVCLVICVIFLDIYKILCKTR</sequence>
<accession>A0A5E4QVQ9</accession>
<keyword evidence="3" id="KW-1185">Reference proteome</keyword>
<organism evidence="2 3">
    <name type="scientific">Leptidea sinapis</name>
    <dbReference type="NCBI Taxonomy" id="189913"/>
    <lineage>
        <taxon>Eukaryota</taxon>
        <taxon>Metazoa</taxon>
        <taxon>Ecdysozoa</taxon>
        <taxon>Arthropoda</taxon>
        <taxon>Hexapoda</taxon>
        <taxon>Insecta</taxon>
        <taxon>Pterygota</taxon>
        <taxon>Neoptera</taxon>
        <taxon>Endopterygota</taxon>
        <taxon>Lepidoptera</taxon>
        <taxon>Glossata</taxon>
        <taxon>Ditrysia</taxon>
        <taxon>Papilionoidea</taxon>
        <taxon>Pieridae</taxon>
        <taxon>Dismorphiinae</taxon>
        <taxon>Leptidea</taxon>
    </lineage>
</organism>
<name>A0A5E4QVQ9_9NEOP</name>
<proteinExistence type="predicted"/>